<keyword evidence="5" id="KW-0229">DNA integration</keyword>
<dbReference type="PROSITE" id="PS51900">
    <property type="entry name" value="CB"/>
    <property type="match status" value="1"/>
</dbReference>
<feature type="domain" description="Core-binding (CB)" evidence="11">
    <location>
        <begin position="27"/>
        <end position="133"/>
    </location>
</feature>
<gene>
    <name evidence="12" type="primary">xerS</name>
    <name evidence="12" type="ORF">HMPREF0519_2237</name>
</gene>
<dbReference type="InterPro" id="IPR002104">
    <property type="entry name" value="Integrase_catalytic"/>
</dbReference>
<dbReference type="PANTHER" id="PTHR30349:SF77">
    <property type="entry name" value="TYROSINE RECOMBINASE XERC"/>
    <property type="match status" value="1"/>
</dbReference>
<evidence type="ECO:0000313" key="12">
    <source>
        <dbReference type="EMBL" id="EEI23612.1"/>
    </source>
</evidence>
<dbReference type="GO" id="GO:0015074">
    <property type="term" value="P:DNA integration"/>
    <property type="evidence" value="ECO:0007669"/>
    <property type="project" value="UniProtKB-KW"/>
</dbReference>
<organism evidence="12 13">
    <name type="scientific">Lentilactobacillus hilgardii (strain ATCC 8290 / DSM 20176 / CCUG 30140 / JCM 1155 / KCTC 3500 / NBRC 15886 / NCIMB 8040 / NRRL B-1843 / 9)</name>
    <dbReference type="NCBI Taxonomy" id="1423757"/>
    <lineage>
        <taxon>Bacteria</taxon>
        <taxon>Bacillati</taxon>
        <taxon>Bacillota</taxon>
        <taxon>Bacilli</taxon>
        <taxon>Lactobacillales</taxon>
        <taxon>Lactobacillaceae</taxon>
        <taxon>Lentilactobacillus</taxon>
    </lineage>
</organism>
<dbReference type="AlphaFoldDB" id="C0XLX6"/>
<dbReference type="PANTHER" id="PTHR30349">
    <property type="entry name" value="PHAGE INTEGRASE-RELATED"/>
    <property type="match status" value="1"/>
</dbReference>
<keyword evidence="4" id="KW-0159">Chromosome partition</keyword>
<evidence type="ECO:0000259" key="10">
    <source>
        <dbReference type="PROSITE" id="PS51898"/>
    </source>
</evidence>
<keyword evidence="8" id="KW-0131">Cell cycle</keyword>
<evidence type="ECO:0000256" key="8">
    <source>
        <dbReference type="ARBA" id="ARBA00023306"/>
    </source>
</evidence>
<keyword evidence="3" id="KW-0132">Cell division</keyword>
<sequence>MQKILFIFRRRNMKKSNYIANNDVLIAEMPTYVQDYYLEKSTVPLSPATLYQYLNEFHRFFTWIMDTGITNAVKIKDIPLSDLEKFKKQDMELYKAFLLNRGKETAKKPQGTLSHRTVNRSLNALSALFRYLTEESENDDGEPYFYRNVMKKIALVPDSETYQTRARNIKDKLMLGDADVNYLNYILNDYSKQIKGKRLLKMHERDRERDVAINALMLGTGIRVSELTNANLNDLNLKKATVSVQRKGGKRDSVPIANWVIPYIKPYLQVRNQRYHATAATPSLFLTKGANEPRRISTATVELLVAKYSQAFNHVRITPHKLRHTLASKLYLETNNEHLVATQLGQTSTKATGLYTHIVDTKQKKALDELHKDH</sequence>
<dbReference type="Pfam" id="PF00589">
    <property type="entry name" value="Phage_integrase"/>
    <property type="match status" value="1"/>
</dbReference>
<dbReference type="GO" id="GO:0051301">
    <property type="term" value="P:cell division"/>
    <property type="evidence" value="ECO:0007669"/>
    <property type="project" value="UniProtKB-KW"/>
</dbReference>
<accession>C0XLX6</accession>
<reference evidence="12 13" key="1">
    <citation type="submission" date="2009-01" db="EMBL/GenBank/DDBJ databases">
        <authorList>
            <person name="Qin X."/>
            <person name="Bachman B."/>
            <person name="Battles P."/>
            <person name="Bell A."/>
            <person name="Bess C."/>
            <person name="Bickham C."/>
            <person name="Chaboub L."/>
            <person name="Chen D."/>
            <person name="Coyle M."/>
            <person name="Deiros D.R."/>
            <person name="Dinh H."/>
            <person name="Forbes L."/>
            <person name="Fowler G."/>
            <person name="Francisco L."/>
            <person name="Fu Q."/>
            <person name="Gubbala S."/>
            <person name="Hale W."/>
            <person name="Han Y."/>
            <person name="Hemphill L."/>
            <person name="Highlander S.K."/>
            <person name="Hirani K."/>
            <person name="Hogues M."/>
            <person name="Jackson L."/>
            <person name="Jakkamsetti A."/>
            <person name="Javaid M."/>
            <person name="Jiang H."/>
            <person name="Korchina V."/>
            <person name="Kovar C."/>
            <person name="Lara F."/>
            <person name="Lee S."/>
            <person name="Mata R."/>
            <person name="Mathew T."/>
            <person name="Moen C."/>
            <person name="Morales K."/>
            <person name="Munidasa M."/>
            <person name="Nazareth L."/>
            <person name="Ngo R."/>
            <person name="Nguyen L."/>
            <person name="Okwuonu G."/>
            <person name="Ongeri F."/>
            <person name="Patil S."/>
            <person name="Petrosino J."/>
            <person name="Pham C."/>
            <person name="Pham P."/>
            <person name="Pu L.-L."/>
            <person name="Puazo M."/>
            <person name="Raj R."/>
            <person name="Reid J."/>
            <person name="Rouhana J."/>
            <person name="Saada N."/>
            <person name="Shang Y."/>
            <person name="Simmons D."/>
            <person name="Thornton R."/>
            <person name="Warren J."/>
            <person name="Weissenberger G."/>
            <person name="Zhang J."/>
            <person name="Zhang L."/>
            <person name="Zhou C."/>
            <person name="Zhu D."/>
            <person name="Muzny D."/>
            <person name="Worley K."/>
            <person name="Gibbs R."/>
        </authorList>
    </citation>
    <scope>NUCLEOTIDE SEQUENCE [LARGE SCALE GENOMIC DNA]</scope>
    <source>
        <strain evidence="13">ATCC 8290 / DSM 20176 / CCUG 30140 / JCM 1155 / KCTC 3500 / NBRC 15886 / NCIMB 8040 / NRRL B-1843 / 9</strain>
    </source>
</reference>
<dbReference type="GO" id="GO:0005737">
    <property type="term" value="C:cytoplasm"/>
    <property type="evidence" value="ECO:0007669"/>
    <property type="project" value="UniProtKB-SubCell"/>
</dbReference>
<evidence type="ECO:0000256" key="3">
    <source>
        <dbReference type="ARBA" id="ARBA00022618"/>
    </source>
</evidence>
<evidence type="ECO:0000256" key="6">
    <source>
        <dbReference type="ARBA" id="ARBA00023125"/>
    </source>
</evidence>
<dbReference type="SUPFAM" id="SSF56349">
    <property type="entry name" value="DNA breaking-rejoining enzymes"/>
    <property type="match status" value="1"/>
</dbReference>
<dbReference type="GO" id="GO:0007059">
    <property type="term" value="P:chromosome segregation"/>
    <property type="evidence" value="ECO:0007669"/>
    <property type="project" value="UniProtKB-KW"/>
</dbReference>
<comment type="caution">
    <text evidence="12">The sequence shown here is derived from an EMBL/GenBank/DDBJ whole genome shotgun (WGS) entry which is preliminary data.</text>
</comment>
<dbReference type="Proteomes" id="UP000003752">
    <property type="component" value="Unassembled WGS sequence"/>
</dbReference>
<proteinExistence type="predicted"/>
<dbReference type="GO" id="GO:0003677">
    <property type="term" value="F:DNA binding"/>
    <property type="evidence" value="ECO:0007669"/>
    <property type="project" value="UniProtKB-UniRule"/>
</dbReference>
<dbReference type="EMBL" id="ACGP01000187">
    <property type="protein sequence ID" value="EEI23612.1"/>
    <property type="molecule type" value="Genomic_DNA"/>
</dbReference>
<keyword evidence="2" id="KW-0963">Cytoplasm</keyword>
<evidence type="ECO:0000256" key="4">
    <source>
        <dbReference type="ARBA" id="ARBA00022829"/>
    </source>
</evidence>
<dbReference type="HOGENOM" id="CLU_027562_9_6_9"/>
<protein>
    <submittedName>
        <fullName evidence="12">Site-specific recombinase, phage integrase family</fullName>
    </submittedName>
</protein>
<dbReference type="InterPro" id="IPR013762">
    <property type="entry name" value="Integrase-like_cat_sf"/>
</dbReference>
<evidence type="ECO:0000256" key="7">
    <source>
        <dbReference type="ARBA" id="ARBA00023172"/>
    </source>
</evidence>
<dbReference type="Gene3D" id="1.10.443.10">
    <property type="entry name" value="Intergrase catalytic core"/>
    <property type="match status" value="1"/>
</dbReference>
<evidence type="ECO:0000256" key="1">
    <source>
        <dbReference type="ARBA" id="ARBA00004496"/>
    </source>
</evidence>
<dbReference type="GO" id="GO:0006310">
    <property type="term" value="P:DNA recombination"/>
    <property type="evidence" value="ECO:0007669"/>
    <property type="project" value="UniProtKB-KW"/>
</dbReference>
<dbReference type="InterPro" id="IPR010998">
    <property type="entry name" value="Integrase_recombinase_N"/>
</dbReference>
<dbReference type="InterPro" id="IPR011010">
    <property type="entry name" value="DNA_brk_join_enz"/>
</dbReference>
<evidence type="ECO:0000256" key="9">
    <source>
        <dbReference type="PROSITE-ProRule" id="PRU01248"/>
    </source>
</evidence>
<evidence type="ECO:0000313" key="13">
    <source>
        <dbReference type="Proteomes" id="UP000003752"/>
    </source>
</evidence>
<feature type="domain" description="Tyr recombinase" evidence="10">
    <location>
        <begin position="185"/>
        <end position="368"/>
    </location>
</feature>
<keyword evidence="6 9" id="KW-0238">DNA-binding</keyword>
<dbReference type="InterPro" id="IPR050090">
    <property type="entry name" value="Tyrosine_recombinase_XerCD"/>
</dbReference>
<evidence type="ECO:0000259" key="11">
    <source>
        <dbReference type="PROSITE" id="PS51900"/>
    </source>
</evidence>
<keyword evidence="7" id="KW-0233">DNA recombination</keyword>
<dbReference type="NCBIfam" id="NF003462">
    <property type="entry name" value="PRK05084.1"/>
    <property type="match status" value="1"/>
</dbReference>
<name>C0XLX6_LENH9</name>
<dbReference type="InterPro" id="IPR044068">
    <property type="entry name" value="CB"/>
</dbReference>
<dbReference type="Gene3D" id="1.10.150.130">
    <property type="match status" value="1"/>
</dbReference>
<evidence type="ECO:0000256" key="5">
    <source>
        <dbReference type="ARBA" id="ARBA00022908"/>
    </source>
</evidence>
<evidence type="ECO:0000256" key="2">
    <source>
        <dbReference type="ARBA" id="ARBA00022490"/>
    </source>
</evidence>
<keyword evidence="13" id="KW-1185">Reference proteome</keyword>
<comment type="subcellular location">
    <subcellularLocation>
        <location evidence="1">Cytoplasm</location>
    </subcellularLocation>
</comment>
<dbReference type="PROSITE" id="PS51898">
    <property type="entry name" value="TYR_RECOMBINASE"/>
    <property type="match status" value="1"/>
</dbReference>